<sequence length="340" mass="36177">MEDLSARIARRYPRDLLRAFGGATHSKEPIPIPIPIPILAPVGEGEMGGIELNLGLSLGGCLGVEPGSGGADKRLVRSSSLAAFSIFPLGECEVPAVNGALLARTCSLPTEAGEEQRKRKAMQSLKRLEAKRKRLERRNSRVGSDDDVVGAHGSVETKPATNGLIDGASSSHHGSPKCESTISWRSSSGLSSIDSQALQGLTITTDSKGPSIKPPLPEHDNHKADTNPTAATMPRTLNYAAEENGLTLKADQKANMFVGEADRDMMEEMPSVSTRGDGPNGKKIEGFLYKYKKGEAVRIVCICHGKFHTPAEFVKHAGGSDVAHPLKHIVVNPLLSPGNQ</sequence>
<dbReference type="Proteomes" id="UP000515123">
    <property type="component" value="Linkage group 7"/>
</dbReference>
<dbReference type="Pfam" id="PF16136">
    <property type="entry name" value="NLS_NINJA_AFP"/>
    <property type="match status" value="1"/>
</dbReference>
<dbReference type="InterPro" id="IPR032308">
    <property type="entry name" value="TDBD"/>
</dbReference>
<dbReference type="PANTHER" id="PTHR31413:SF31">
    <property type="entry name" value="NINJA-FAMILY PROTEIN AFP3"/>
    <property type="match status" value="1"/>
</dbReference>
<feature type="compositionally biased region" description="Basic and acidic residues" evidence="5">
    <location>
        <begin position="216"/>
        <end position="225"/>
    </location>
</feature>
<dbReference type="InterPro" id="IPR012463">
    <property type="entry name" value="Ninja_motif"/>
</dbReference>
<comment type="subcellular location">
    <subcellularLocation>
        <location evidence="1 4">Nucleus</location>
    </subcellularLocation>
</comment>
<comment type="similarity">
    <text evidence="2 4">Belongs to the Ninja family.</text>
</comment>
<dbReference type="RefSeq" id="XP_020092623.1">
    <property type="nucleotide sequence ID" value="XM_020237034.1"/>
</dbReference>
<evidence type="ECO:0000259" key="7">
    <source>
        <dbReference type="Pfam" id="PF16135"/>
    </source>
</evidence>
<keyword evidence="8" id="KW-1185">Reference proteome</keyword>
<dbReference type="InterPro" id="IPR031307">
    <property type="entry name" value="Ninja_fam"/>
</dbReference>
<feature type="region of interest" description="Disordered" evidence="5">
    <location>
        <begin position="134"/>
        <end position="183"/>
    </location>
</feature>
<keyword evidence="3 4" id="KW-0539">Nucleus</keyword>
<dbReference type="OrthoDB" id="667358at2759"/>
<protein>
    <recommendedName>
        <fullName evidence="4">Ninja-family protein</fullName>
    </recommendedName>
    <alternativeName>
        <fullName evidence="4">ABI-binding protein</fullName>
    </alternativeName>
</protein>
<dbReference type="Pfam" id="PF07897">
    <property type="entry name" value="EAR"/>
    <property type="match status" value="1"/>
</dbReference>
<gene>
    <name evidence="9" type="primary">LOC109713076</name>
</gene>
<proteinExistence type="inferred from homology"/>
<evidence type="ECO:0000256" key="3">
    <source>
        <dbReference type="ARBA" id="ARBA00023242"/>
    </source>
</evidence>
<name>A0A6P5FGN1_ANACO</name>
<organism evidence="8 9">
    <name type="scientific">Ananas comosus</name>
    <name type="common">Pineapple</name>
    <name type="synonym">Ananas ananas</name>
    <dbReference type="NCBI Taxonomy" id="4615"/>
    <lineage>
        <taxon>Eukaryota</taxon>
        <taxon>Viridiplantae</taxon>
        <taxon>Streptophyta</taxon>
        <taxon>Embryophyta</taxon>
        <taxon>Tracheophyta</taxon>
        <taxon>Spermatophyta</taxon>
        <taxon>Magnoliopsida</taxon>
        <taxon>Liliopsida</taxon>
        <taxon>Poales</taxon>
        <taxon>Bromeliaceae</taxon>
        <taxon>Bromelioideae</taxon>
        <taxon>Ananas</taxon>
    </lineage>
</organism>
<evidence type="ECO:0000259" key="6">
    <source>
        <dbReference type="Pfam" id="PF07897"/>
    </source>
</evidence>
<reference evidence="8" key="1">
    <citation type="journal article" date="2015" name="Nat. Genet.">
        <title>The pineapple genome and the evolution of CAM photosynthesis.</title>
        <authorList>
            <person name="Ming R."/>
            <person name="VanBuren R."/>
            <person name="Wai C.M."/>
            <person name="Tang H."/>
            <person name="Schatz M.C."/>
            <person name="Bowers J.E."/>
            <person name="Lyons E."/>
            <person name="Wang M.L."/>
            <person name="Chen J."/>
            <person name="Biggers E."/>
            <person name="Zhang J."/>
            <person name="Huang L."/>
            <person name="Zhang L."/>
            <person name="Miao W."/>
            <person name="Zhang J."/>
            <person name="Ye Z."/>
            <person name="Miao C."/>
            <person name="Lin Z."/>
            <person name="Wang H."/>
            <person name="Zhou H."/>
            <person name="Yim W.C."/>
            <person name="Priest H.D."/>
            <person name="Zheng C."/>
            <person name="Woodhouse M."/>
            <person name="Edger P.P."/>
            <person name="Guyot R."/>
            <person name="Guo H.B."/>
            <person name="Guo H."/>
            <person name="Zheng G."/>
            <person name="Singh R."/>
            <person name="Sharma A."/>
            <person name="Min X."/>
            <person name="Zheng Y."/>
            <person name="Lee H."/>
            <person name="Gurtowski J."/>
            <person name="Sedlazeck F.J."/>
            <person name="Harkess A."/>
            <person name="McKain M.R."/>
            <person name="Liao Z."/>
            <person name="Fang J."/>
            <person name="Liu J."/>
            <person name="Zhang X."/>
            <person name="Zhang Q."/>
            <person name="Hu W."/>
            <person name="Qin Y."/>
            <person name="Wang K."/>
            <person name="Chen L.Y."/>
            <person name="Shirley N."/>
            <person name="Lin Y.R."/>
            <person name="Liu L.Y."/>
            <person name="Hernandez A.G."/>
            <person name="Wright C.L."/>
            <person name="Bulone V."/>
            <person name="Tuskan G.A."/>
            <person name="Heath K."/>
            <person name="Zee F."/>
            <person name="Moore P.H."/>
            <person name="Sunkar R."/>
            <person name="Leebens-Mack J.H."/>
            <person name="Mockler T."/>
            <person name="Bennetzen J.L."/>
            <person name="Freeling M."/>
            <person name="Sankoff D."/>
            <person name="Paterson A.H."/>
            <person name="Zhu X."/>
            <person name="Yang X."/>
            <person name="Smith J.A."/>
            <person name="Cushman J.C."/>
            <person name="Paull R.E."/>
            <person name="Yu Q."/>
        </authorList>
    </citation>
    <scope>NUCLEOTIDE SEQUENCE [LARGE SCALE GENOMIC DNA]</scope>
    <source>
        <strain evidence="8">cv. F153</strain>
    </source>
</reference>
<reference evidence="9" key="2">
    <citation type="submission" date="2025-08" db="UniProtKB">
        <authorList>
            <consortium name="RefSeq"/>
        </authorList>
    </citation>
    <scope>IDENTIFICATION</scope>
</reference>
<evidence type="ECO:0000313" key="9">
    <source>
        <dbReference type="RefSeq" id="XP_020092623.1"/>
    </source>
</evidence>
<dbReference type="GO" id="GO:0005634">
    <property type="term" value="C:nucleus"/>
    <property type="evidence" value="ECO:0007669"/>
    <property type="project" value="UniProtKB-SubCell"/>
</dbReference>
<feature type="domain" description="Ethylene-responsive binding factor-associated repression" evidence="6">
    <location>
        <begin position="46"/>
        <end position="83"/>
    </location>
</feature>
<dbReference type="GO" id="GO:0007165">
    <property type="term" value="P:signal transduction"/>
    <property type="evidence" value="ECO:0007669"/>
    <property type="project" value="InterPro"/>
</dbReference>
<evidence type="ECO:0000256" key="2">
    <source>
        <dbReference type="ARBA" id="ARBA00006081"/>
    </source>
</evidence>
<evidence type="ECO:0000256" key="5">
    <source>
        <dbReference type="SAM" id="MobiDB-lite"/>
    </source>
</evidence>
<dbReference type="PANTHER" id="PTHR31413">
    <property type="entry name" value="AFP HOMOLOG 2"/>
    <property type="match status" value="1"/>
</dbReference>
<evidence type="ECO:0000256" key="4">
    <source>
        <dbReference type="RuleBase" id="RU369029"/>
    </source>
</evidence>
<feature type="domain" description="Tify" evidence="7">
    <location>
        <begin position="298"/>
        <end position="331"/>
    </location>
</feature>
<evidence type="ECO:0000313" key="8">
    <source>
        <dbReference type="Proteomes" id="UP000515123"/>
    </source>
</evidence>
<dbReference type="GO" id="GO:0045892">
    <property type="term" value="P:negative regulation of DNA-templated transcription"/>
    <property type="evidence" value="ECO:0007669"/>
    <property type="project" value="TreeGrafter"/>
</dbReference>
<comment type="function">
    <text evidence="4">Acts as a negative regulator of abscisic acid (ABA) response.</text>
</comment>
<accession>A0A6P5FGN1</accession>
<evidence type="ECO:0000256" key="1">
    <source>
        <dbReference type="ARBA" id="ARBA00004123"/>
    </source>
</evidence>
<dbReference type="InterPro" id="IPR032310">
    <property type="entry name" value="NLS_NINJA_AFP-like"/>
</dbReference>
<feature type="region of interest" description="Disordered" evidence="5">
    <location>
        <begin position="204"/>
        <end position="230"/>
    </location>
</feature>
<dbReference type="Pfam" id="PF16135">
    <property type="entry name" value="TDBD"/>
    <property type="match status" value="1"/>
</dbReference>
<dbReference type="AlphaFoldDB" id="A0A6P5FGN1"/>
<dbReference type="GeneID" id="109713076"/>